<dbReference type="Proteomes" id="UP000679307">
    <property type="component" value="Chromosome"/>
</dbReference>
<evidence type="ECO:0000256" key="6">
    <source>
        <dbReference type="SAM" id="MobiDB-lite"/>
    </source>
</evidence>
<proteinExistence type="inferred from homology"/>
<protein>
    <recommendedName>
        <fullName evidence="5">Threonine synthase</fullName>
        <ecNumber evidence="5">4.2.3.1</ecNumber>
    </recommendedName>
</protein>
<dbReference type="CDD" id="cd01563">
    <property type="entry name" value="Thr-synth_1"/>
    <property type="match status" value="1"/>
</dbReference>
<dbReference type="EMBL" id="CP075371">
    <property type="protein sequence ID" value="QVT78567.1"/>
    <property type="molecule type" value="Genomic_DNA"/>
</dbReference>
<dbReference type="InterPro" id="IPR001926">
    <property type="entry name" value="TrpB-like_PALP"/>
</dbReference>
<comment type="similarity">
    <text evidence="2">Belongs to the threonine synthase family.</text>
</comment>
<evidence type="ECO:0000313" key="9">
    <source>
        <dbReference type="Proteomes" id="UP000679307"/>
    </source>
</evidence>
<evidence type="ECO:0000256" key="2">
    <source>
        <dbReference type="ARBA" id="ARBA00005517"/>
    </source>
</evidence>
<organism evidence="8 9">
    <name type="scientific">Nocardioides aquaticus</name>
    <dbReference type="NCBI Taxonomy" id="160826"/>
    <lineage>
        <taxon>Bacteria</taxon>
        <taxon>Bacillati</taxon>
        <taxon>Actinomycetota</taxon>
        <taxon>Actinomycetes</taxon>
        <taxon>Propionibacteriales</taxon>
        <taxon>Nocardioidaceae</taxon>
        <taxon>Nocardioides</taxon>
    </lineage>
</organism>
<evidence type="ECO:0000256" key="4">
    <source>
        <dbReference type="ARBA" id="ARBA00023239"/>
    </source>
</evidence>
<dbReference type="NCBIfam" id="TIGR00260">
    <property type="entry name" value="thrC"/>
    <property type="match status" value="1"/>
</dbReference>
<keyword evidence="9" id="KW-1185">Reference proteome</keyword>
<dbReference type="InterPro" id="IPR050147">
    <property type="entry name" value="Ser/Thr_Dehydratase"/>
</dbReference>
<dbReference type="EC" id="4.2.3.1" evidence="5"/>
<evidence type="ECO:0000256" key="5">
    <source>
        <dbReference type="NCBIfam" id="TIGR00260"/>
    </source>
</evidence>
<evidence type="ECO:0000256" key="1">
    <source>
        <dbReference type="ARBA" id="ARBA00001933"/>
    </source>
</evidence>
<evidence type="ECO:0000259" key="7">
    <source>
        <dbReference type="Pfam" id="PF00291"/>
    </source>
</evidence>
<gene>
    <name evidence="8" type="primary">thrC_1</name>
    <name evidence="8" type="ORF">ENKNEFLB_00945</name>
</gene>
<keyword evidence="4 8" id="KW-0456">Lyase</keyword>
<comment type="cofactor">
    <cofactor evidence="1">
        <name>pyridoxal 5'-phosphate</name>
        <dbReference type="ChEBI" id="CHEBI:597326"/>
    </cofactor>
</comment>
<reference evidence="8 9" key="1">
    <citation type="submission" date="2021-05" db="EMBL/GenBank/DDBJ databases">
        <title>Complete genome of Nocardioides aquaticus KCTC 9944T isolated from meromictic and hypersaline Ekho Lake, Antarctica.</title>
        <authorList>
            <person name="Hwang K."/>
            <person name="Kim K.M."/>
            <person name="Choe H."/>
        </authorList>
    </citation>
    <scope>NUCLEOTIDE SEQUENCE [LARGE SCALE GENOMIC DNA]</scope>
    <source>
        <strain evidence="8 9">KCTC 9944</strain>
    </source>
</reference>
<keyword evidence="3" id="KW-0663">Pyridoxal phosphate</keyword>
<dbReference type="GO" id="GO:0004795">
    <property type="term" value="F:threonine synthase activity"/>
    <property type="evidence" value="ECO:0007669"/>
    <property type="project" value="UniProtKB-EC"/>
</dbReference>
<dbReference type="Pfam" id="PF00291">
    <property type="entry name" value="PALP"/>
    <property type="match status" value="1"/>
</dbReference>
<dbReference type="SUPFAM" id="SSF53686">
    <property type="entry name" value="Tryptophan synthase beta subunit-like PLP-dependent enzymes"/>
    <property type="match status" value="1"/>
</dbReference>
<accession>A0ABX8EDM4</accession>
<evidence type="ECO:0000256" key="3">
    <source>
        <dbReference type="ARBA" id="ARBA00022898"/>
    </source>
</evidence>
<name>A0ABX8EDM4_9ACTN</name>
<dbReference type="PANTHER" id="PTHR48078:SF6">
    <property type="entry name" value="L-THREONINE DEHYDRATASE CATABOLIC TDCB"/>
    <property type="match status" value="1"/>
</dbReference>
<dbReference type="Gene3D" id="3.40.50.1100">
    <property type="match status" value="2"/>
</dbReference>
<evidence type="ECO:0000313" key="8">
    <source>
        <dbReference type="EMBL" id="QVT78567.1"/>
    </source>
</evidence>
<dbReference type="RefSeq" id="WP_214058138.1">
    <property type="nucleotide sequence ID" value="NZ_BAAAHS010000009.1"/>
</dbReference>
<feature type="region of interest" description="Disordered" evidence="6">
    <location>
        <begin position="1"/>
        <end position="21"/>
    </location>
</feature>
<dbReference type="PANTHER" id="PTHR48078">
    <property type="entry name" value="THREONINE DEHYDRATASE, MITOCHONDRIAL-RELATED"/>
    <property type="match status" value="1"/>
</dbReference>
<feature type="domain" description="Tryptophan synthase beta chain-like PALP" evidence="7">
    <location>
        <begin position="100"/>
        <end position="401"/>
    </location>
</feature>
<dbReference type="InterPro" id="IPR036052">
    <property type="entry name" value="TrpB-like_PALP_sf"/>
</dbReference>
<sequence>MSALTAEKTGVPDPDTNGETAGLRERAFGNATGLSCRECGHEVELGPHYACPECFGPLEVAYDFPTVTREEIEAGPRNIWRYKALLPVPDDIEQSPNMEPGFTRLLRAGNLGRELGLSNLWVKDDSTNPTNSFKDRVVACALSAATEFKAKVFACPSTGNLANAVAAAGARAGIKTVVFIPSNLEKPKQVNSAVYTEQLVAVDGNYDDVNKLASEIAGEEDGWAFVNVNVRPFYAEGSKTLGYEIAEQLGWRLPDQVVIPVASGSQLTKVHKAFGELVRLGLVEDKPVKIFGAQATGCSPVSVAFKDGVDAIRPVKPDTIAKSLAIGNPADGIYVLDVCRTTGGAVEDITDDEVRQGILLLARTEGIFTETAGGTTVGVLKKLVETGQLDPDAETVVINTGMGLKTLDAVADHVGPAATIAPSYAAFVATGIA</sequence>
<dbReference type="InterPro" id="IPR004450">
    <property type="entry name" value="Thr_synthase-like"/>
</dbReference>